<reference evidence="1" key="1">
    <citation type="journal article" date="2018" name="Genome Biol.">
        <title>SKESA: strategic k-mer extension for scrupulous assemblies.</title>
        <authorList>
            <person name="Souvorov A."/>
            <person name="Agarwala R."/>
            <person name="Lipman D.J."/>
        </authorList>
    </citation>
    <scope>NUCLEOTIDE SEQUENCE</scope>
    <source>
        <strain evidence="1">SGSC1429</strain>
    </source>
</reference>
<reference evidence="1" key="2">
    <citation type="submission" date="2019-01" db="EMBL/GenBank/DDBJ databases">
        <authorList>
            <consortium name="NCBI Pathogen Detection Project"/>
        </authorList>
    </citation>
    <scope>NUCLEOTIDE SEQUENCE</scope>
    <source>
        <strain evidence="1">SGSC1429</strain>
    </source>
</reference>
<accession>A0A701KWZ5</accession>
<dbReference type="AlphaFoldDB" id="A0A701KWZ5"/>
<sequence>MGTDVKVEFEAKRNGKWEQVHTQYAIERNYLFFAWLANQRNEYGVQPIAKHRGLPRDYRYEDGPGEHSQSWLSADEILNAPDQEITMKGCLAEAEYKKWNGAGKPSEDVIYGPDLSGRPGYIEVSWTVKIREEFSDFLKTVEALRNEYGEVRMVFGFDS</sequence>
<proteinExistence type="predicted"/>
<name>A0A701KWZ5_SALTM</name>
<protein>
    <submittedName>
        <fullName evidence="1">Uncharacterized protein</fullName>
    </submittedName>
</protein>
<dbReference type="EMBL" id="DAAMEH010000047">
    <property type="protein sequence ID" value="HAC6334184.1"/>
    <property type="molecule type" value="Genomic_DNA"/>
</dbReference>
<comment type="caution">
    <text evidence="1">The sequence shown here is derived from an EMBL/GenBank/DDBJ whole genome shotgun (WGS) entry which is preliminary data.</text>
</comment>
<organism evidence="1">
    <name type="scientific">Salmonella typhimurium</name>
    <dbReference type="NCBI Taxonomy" id="90371"/>
    <lineage>
        <taxon>Bacteria</taxon>
        <taxon>Pseudomonadati</taxon>
        <taxon>Pseudomonadota</taxon>
        <taxon>Gammaproteobacteria</taxon>
        <taxon>Enterobacterales</taxon>
        <taxon>Enterobacteriaceae</taxon>
        <taxon>Salmonella</taxon>
    </lineage>
</organism>
<dbReference type="RefSeq" id="WP_000536299.1">
    <property type="nucleotide sequence ID" value="NZ_NABC01000049.1"/>
</dbReference>
<gene>
    <name evidence="1" type="ORF">G0A46_22880</name>
</gene>
<evidence type="ECO:0000313" key="1">
    <source>
        <dbReference type="EMBL" id="HAC6334184.1"/>
    </source>
</evidence>